<dbReference type="GO" id="GO:0140662">
    <property type="term" value="F:ATP-dependent protein folding chaperone"/>
    <property type="evidence" value="ECO:0007669"/>
    <property type="project" value="InterPro"/>
</dbReference>
<name>D2UYT7_NAEGR</name>
<keyword evidence="6" id="KW-0143">Chaperone</keyword>
<dbReference type="Proteomes" id="UP000006671">
    <property type="component" value="Unassembled WGS sequence"/>
</dbReference>
<evidence type="ECO:0000256" key="7">
    <source>
        <dbReference type="ARBA" id="ARBA00025467"/>
    </source>
</evidence>
<evidence type="ECO:0000256" key="6">
    <source>
        <dbReference type="ARBA" id="ARBA00023186"/>
    </source>
</evidence>
<dbReference type="GO" id="GO:0005524">
    <property type="term" value="F:ATP binding"/>
    <property type="evidence" value="ECO:0007669"/>
    <property type="project" value="UniProtKB-KW"/>
</dbReference>
<dbReference type="PROSITE" id="PS00995">
    <property type="entry name" value="TCP1_3"/>
    <property type="match status" value="1"/>
</dbReference>
<dbReference type="eggNOG" id="KOG0361">
    <property type="taxonomic scope" value="Eukaryota"/>
</dbReference>
<dbReference type="SUPFAM" id="SSF54849">
    <property type="entry name" value="GroEL-intermediate domain like"/>
    <property type="match status" value="1"/>
</dbReference>
<dbReference type="RefSeq" id="XP_002683587.1">
    <property type="nucleotide sequence ID" value="XM_002683541.1"/>
</dbReference>
<evidence type="ECO:0000256" key="4">
    <source>
        <dbReference type="ARBA" id="ARBA00022946"/>
    </source>
</evidence>
<comment type="similarity">
    <text evidence="1">Belongs to the TCP-1 chaperonin family.</text>
</comment>
<dbReference type="OMA" id="TILIWEP"/>
<dbReference type="SUPFAM" id="SSF48592">
    <property type="entry name" value="GroEL equatorial domain-like"/>
    <property type="match status" value="1"/>
</dbReference>
<evidence type="ECO:0000256" key="2">
    <source>
        <dbReference type="ARBA" id="ARBA00022741"/>
    </source>
</evidence>
<dbReference type="InterPro" id="IPR002194">
    <property type="entry name" value="Chaperonin_TCP-1_CS"/>
</dbReference>
<dbReference type="Gene3D" id="3.30.260.10">
    <property type="entry name" value="TCP-1-like chaperonin intermediate domain"/>
    <property type="match status" value="1"/>
</dbReference>
<evidence type="ECO:0000256" key="5">
    <source>
        <dbReference type="ARBA" id="ARBA00023016"/>
    </source>
</evidence>
<proteinExistence type="inferred from homology"/>
<dbReference type="GO" id="GO:0051082">
    <property type="term" value="F:unfolded protein binding"/>
    <property type="evidence" value="ECO:0007669"/>
    <property type="project" value="InterPro"/>
</dbReference>
<dbReference type="InterPro" id="IPR027409">
    <property type="entry name" value="GroEL-like_apical_dom_sf"/>
</dbReference>
<keyword evidence="5" id="KW-0346">Stress response</keyword>
<dbReference type="InterPro" id="IPR002423">
    <property type="entry name" value="Cpn60/GroEL/TCP-1"/>
</dbReference>
<keyword evidence="4" id="KW-0809">Transit peptide</keyword>
<dbReference type="InParanoid" id="D2UYT7"/>
<dbReference type="PANTHER" id="PTHR11353">
    <property type="entry name" value="CHAPERONIN"/>
    <property type="match status" value="1"/>
</dbReference>
<sequence length="549" mass="62485">MQFNSSSGGSNVTTIENNIQSCLSLSREIIEHTLGPMGMDISIFESNNNHKVMDSSSQYLPYMENQSLQERDSMSISEEGNNEMMKSNNFIITNDGSTIIKYLNIEHPSCQLLSRASLLQDRLIGDGTSSVVILTCELLNQALNLIKNRNLHPSLIVRGFQLAVLKSKLYLNSYAVNSNEKDIESLIRTCMQSKIISQYEEYFVNLIRNVHNHKLNLRVIYPNKNFKLFYFNEIGNDMSTTCQYSGYKFTNLKHFNVNQFNMKNVKILMCKAEELNGNFVSKIFRVSQSNLENEYKKLTELCDYLINELNINVIFNVGIGIHKIVQEYLKHKNVLCVGFVDFKSAEVLSIIGNSIISSGYNNCGYLDEINLTSVDNGNYHLEILSNSQNHAKYIWNTIKISSPNSEISNEIQRSIQDCMGILNHTEQVCPGGGATFMDISKYIRTLNYPNQLQFILEAFSNALEVIPKVLSTNMGYDASIVLSKLRSIKNEQYFGVSMDEQVSNQLKSGVIEPCHLIVSIMDRALEFSEMILRIDENIYIKPFHSNVKM</sequence>
<dbReference type="InterPro" id="IPR027410">
    <property type="entry name" value="TCP-1-like_intermed_sf"/>
</dbReference>
<dbReference type="GeneID" id="8863993"/>
<dbReference type="Gene3D" id="1.10.560.10">
    <property type="entry name" value="GroEL-like equatorial domain"/>
    <property type="match status" value="1"/>
</dbReference>
<dbReference type="Gene3D" id="3.50.7.10">
    <property type="entry name" value="GroEL"/>
    <property type="match status" value="1"/>
</dbReference>
<dbReference type="EMBL" id="GG738845">
    <property type="protein sequence ID" value="EFC50843.1"/>
    <property type="molecule type" value="Genomic_DNA"/>
</dbReference>
<gene>
    <name evidence="8" type="ORF">NAEGRDRAFT_61584</name>
</gene>
<accession>D2UYT7</accession>
<dbReference type="InterPro" id="IPR027413">
    <property type="entry name" value="GROEL-like_equatorial_sf"/>
</dbReference>
<dbReference type="GO" id="GO:0016887">
    <property type="term" value="F:ATP hydrolysis activity"/>
    <property type="evidence" value="ECO:0007669"/>
    <property type="project" value="InterPro"/>
</dbReference>
<comment type="function">
    <text evidence="7">Implicated in mitochondrial protein import and macromolecular assembly. May facilitate the correct folding of imported proteins. May also prevent misfolding and promote the refolding and proper assembly of unfolded polypeptides generated under stress conditions in the mitochondrial matrix.</text>
</comment>
<reference evidence="8 9" key="1">
    <citation type="journal article" date="2010" name="Cell">
        <title>The genome of Naegleria gruberi illuminates early eukaryotic versatility.</title>
        <authorList>
            <person name="Fritz-Laylin L.K."/>
            <person name="Prochnik S.E."/>
            <person name="Ginger M.L."/>
            <person name="Dacks J.B."/>
            <person name="Carpenter M.L."/>
            <person name="Field M.C."/>
            <person name="Kuo A."/>
            <person name="Paredez A."/>
            <person name="Chapman J."/>
            <person name="Pham J."/>
            <person name="Shu S."/>
            <person name="Neupane R."/>
            <person name="Cipriano M."/>
            <person name="Mancuso J."/>
            <person name="Tu H."/>
            <person name="Salamov A."/>
            <person name="Lindquist E."/>
            <person name="Shapiro H."/>
            <person name="Lucas S."/>
            <person name="Grigoriev I.V."/>
            <person name="Cande W.Z."/>
            <person name="Fulton C."/>
            <person name="Rokhsar D.S."/>
            <person name="Dawson S.C."/>
        </authorList>
    </citation>
    <scope>NUCLEOTIDE SEQUENCE [LARGE SCALE GENOMIC DNA]</scope>
    <source>
        <strain evidence="8 9">NEG-M</strain>
    </source>
</reference>
<keyword evidence="3" id="KW-0067">ATP-binding</keyword>
<dbReference type="InterPro" id="IPR017998">
    <property type="entry name" value="Chaperone_TCP-1"/>
</dbReference>
<evidence type="ECO:0000313" key="8">
    <source>
        <dbReference type="EMBL" id="EFC50843.1"/>
    </source>
</evidence>
<organism evidence="9">
    <name type="scientific">Naegleria gruberi</name>
    <name type="common">Amoeba</name>
    <dbReference type="NCBI Taxonomy" id="5762"/>
    <lineage>
        <taxon>Eukaryota</taxon>
        <taxon>Discoba</taxon>
        <taxon>Heterolobosea</taxon>
        <taxon>Tetramitia</taxon>
        <taxon>Eutetramitia</taxon>
        <taxon>Vahlkampfiidae</taxon>
        <taxon>Naegleria</taxon>
    </lineage>
</organism>
<evidence type="ECO:0000313" key="9">
    <source>
        <dbReference type="Proteomes" id="UP000006671"/>
    </source>
</evidence>
<dbReference type="Pfam" id="PF00118">
    <property type="entry name" value="Cpn60_TCP1"/>
    <property type="match status" value="1"/>
</dbReference>
<dbReference type="VEuPathDB" id="AmoebaDB:NAEGRDRAFT_61584"/>
<dbReference type="AlphaFoldDB" id="D2UYT7"/>
<keyword evidence="9" id="KW-1185">Reference proteome</keyword>
<dbReference type="STRING" id="5762.D2UYT7"/>
<evidence type="ECO:0000256" key="3">
    <source>
        <dbReference type="ARBA" id="ARBA00022840"/>
    </source>
</evidence>
<dbReference type="OrthoDB" id="10248520at2759"/>
<dbReference type="KEGG" id="ngr:NAEGRDRAFT_61584"/>
<keyword evidence="2" id="KW-0547">Nucleotide-binding</keyword>
<evidence type="ECO:0000256" key="1">
    <source>
        <dbReference type="ARBA" id="ARBA00008020"/>
    </source>
</evidence>
<protein>
    <submittedName>
        <fullName evidence="8">Predicted protein</fullName>
    </submittedName>
</protein>